<dbReference type="PANTHER" id="PTHR32251:SF15">
    <property type="entry name" value="3-OXO-5-ALPHA-STEROID 4-DEHYDROGENASE (DUF1295)"/>
    <property type="match status" value="1"/>
</dbReference>
<evidence type="ECO:0000313" key="3">
    <source>
        <dbReference type="Proteomes" id="UP000053477"/>
    </source>
</evidence>
<dbReference type="PANTHER" id="PTHR32251">
    <property type="entry name" value="3-OXO-5-ALPHA-STEROID 4-DEHYDROGENASE"/>
    <property type="match status" value="1"/>
</dbReference>
<dbReference type="Pfam" id="PF06966">
    <property type="entry name" value="DUF1295"/>
    <property type="match status" value="1"/>
</dbReference>
<dbReference type="OrthoDB" id="67965at2759"/>
<gene>
    <name evidence="2" type="ORF">SCHPADRAFT_874278</name>
</gene>
<evidence type="ECO:0000313" key="2">
    <source>
        <dbReference type="EMBL" id="KLO13254.1"/>
    </source>
</evidence>
<organism evidence="2 3">
    <name type="scientific">Schizopora paradoxa</name>
    <dbReference type="NCBI Taxonomy" id="27342"/>
    <lineage>
        <taxon>Eukaryota</taxon>
        <taxon>Fungi</taxon>
        <taxon>Dikarya</taxon>
        <taxon>Basidiomycota</taxon>
        <taxon>Agaricomycotina</taxon>
        <taxon>Agaricomycetes</taxon>
        <taxon>Hymenochaetales</taxon>
        <taxon>Schizoporaceae</taxon>
        <taxon>Schizopora</taxon>
    </lineage>
</organism>
<dbReference type="AlphaFoldDB" id="A0A0H2RMY9"/>
<dbReference type="GO" id="GO:0016020">
    <property type="term" value="C:membrane"/>
    <property type="evidence" value="ECO:0007669"/>
    <property type="project" value="TreeGrafter"/>
</dbReference>
<keyword evidence="1" id="KW-0812">Transmembrane</keyword>
<feature type="transmembrane region" description="Helical" evidence="1">
    <location>
        <begin position="106"/>
        <end position="124"/>
    </location>
</feature>
<feature type="transmembrane region" description="Helical" evidence="1">
    <location>
        <begin position="12"/>
        <end position="33"/>
    </location>
</feature>
<accession>A0A0H2RMY9</accession>
<dbReference type="InParanoid" id="A0A0H2RMY9"/>
<dbReference type="Gene3D" id="1.20.120.1630">
    <property type="match status" value="1"/>
</dbReference>
<protein>
    <submittedName>
        <fullName evidence="2">DUF1295-domain-containing protein</fullName>
    </submittedName>
</protein>
<dbReference type="EMBL" id="KQ085962">
    <property type="protein sequence ID" value="KLO13254.1"/>
    <property type="molecule type" value="Genomic_DNA"/>
</dbReference>
<reference evidence="2 3" key="1">
    <citation type="submission" date="2015-04" db="EMBL/GenBank/DDBJ databases">
        <title>Complete genome sequence of Schizopora paradoxa KUC8140, a cosmopolitan wood degrader in East Asia.</title>
        <authorList>
            <consortium name="DOE Joint Genome Institute"/>
            <person name="Min B."/>
            <person name="Park H."/>
            <person name="Jang Y."/>
            <person name="Kim J.-J."/>
            <person name="Kim K.H."/>
            <person name="Pangilinan J."/>
            <person name="Lipzen A."/>
            <person name="Riley R."/>
            <person name="Grigoriev I.V."/>
            <person name="Spatafora J.W."/>
            <person name="Choi I.-G."/>
        </authorList>
    </citation>
    <scope>NUCLEOTIDE SEQUENCE [LARGE SCALE GENOMIC DNA]</scope>
    <source>
        <strain evidence="2 3">KUC8140</strain>
    </source>
</reference>
<keyword evidence="3" id="KW-1185">Reference proteome</keyword>
<evidence type="ECO:0000256" key="1">
    <source>
        <dbReference type="SAM" id="Phobius"/>
    </source>
</evidence>
<name>A0A0H2RMY9_9AGAM</name>
<keyword evidence="1" id="KW-0472">Membrane</keyword>
<dbReference type="InterPro" id="IPR010721">
    <property type="entry name" value="UstE-like"/>
</dbReference>
<feature type="transmembrane region" description="Helical" evidence="1">
    <location>
        <begin position="68"/>
        <end position="85"/>
    </location>
</feature>
<dbReference type="Proteomes" id="UP000053477">
    <property type="component" value="Unassembled WGS sequence"/>
</dbReference>
<sequence length="341" mass="38640">MAPVHALDKYYLLITFLVTVGYQALGFFIAWTLQFDKITDFTGGSNFFVLALLTLLIGNTFYARNIVASVLVMVWATRLAGFLLFRVLKVGSDARFDDIRSHFFKFMGFWVGQTVWIWTVSLPLTTLNSRAVSDPAIGGSNPGFGTSRDIAGIVLWSLGWVIESMADIQKFRWKSSKPPKDEPPSFGIWRFSRHPPYFGEMMCWWGIWILCLSPTTNGDLPESAKRAQYGAIMSPIFTTLLLMFASGVPTAEKPQAKRYFLLSNGMNAKDEQKTAWPRYQEYLRSTSVLIPIPPSLYRPLPSFVKTFALFEFPMYKFKPESDGKVALEEERRNTSDSDTTA</sequence>
<keyword evidence="1" id="KW-1133">Transmembrane helix</keyword>
<feature type="transmembrane region" description="Helical" evidence="1">
    <location>
        <begin position="45"/>
        <end position="62"/>
    </location>
</feature>
<proteinExistence type="predicted"/>